<evidence type="ECO:0000256" key="1">
    <source>
        <dbReference type="ARBA" id="ARBA00001974"/>
    </source>
</evidence>
<feature type="domain" description="Acyl-CoA dehydrogenase/oxidase N-terminal" evidence="6">
    <location>
        <begin position="37"/>
        <end position="145"/>
    </location>
</feature>
<keyword evidence="4" id="KW-0560">Oxidoreductase</keyword>
<dbReference type="InterPro" id="IPR013786">
    <property type="entry name" value="AcylCoA_DH/ox_N"/>
</dbReference>
<dbReference type="Gene3D" id="1.10.540.10">
    <property type="entry name" value="Acyl-CoA dehydrogenase/oxidase, N-terminal domain"/>
    <property type="match status" value="1"/>
</dbReference>
<dbReference type="Gene3D" id="1.20.140.10">
    <property type="entry name" value="Butyryl-CoA Dehydrogenase, subunit A, domain 3"/>
    <property type="match status" value="1"/>
</dbReference>
<organism evidence="7 8">
    <name type="scientific">Erythrobacter aureus</name>
    <dbReference type="NCBI Taxonomy" id="2182384"/>
    <lineage>
        <taxon>Bacteria</taxon>
        <taxon>Pseudomonadati</taxon>
        <taxon>Pseudomonadota</taxon>
        <taxon>Alphaproteobacteria</taxon>
        <taxon>Sphingomonadales</taxon>
        <taxon>Erythrobacteraceae</taxon>
        <taxon>Erythrobacter/Porphyrobacter group</taxon>
        <taxon>Erythrobacter</taxon>
    </lineage>
</organism>
<dbReference type="InterPro" id="IPR037069">
    <property type="entry name" value="AcylCoA_DH/ox_N_sf"/>
</dbReference>
<dbReference type="InterPro" id="IPR006091">
    <property type="entry name" value="Acyl-CoA_Oxase/DH_mid-dom"/>
</dbReference>
<keyword evidence="2" id="KW-0285">Flavoprotein</keyword>
<dbReference type="InterPro" id="IPR046373">
    <property type="entry name" value="Acyl-CoA_Oxase/DH_mid-dom_sf"/>
</dbReference>
<dbReference type="SUPFAM" id="SSF56645">
    <property type="entry name" value="Acyl-CoA dehydrogenase NM domain-like"/>
    <property type="match status" value="1"/>
</dbReference>
<dbReference type="AlphaFoldDB" id="A0A345YH74"/>
<evidence type="ECO:0000259" key="6">
    <source>
        <dbReference type="Pfam" id="PF02771"/>
    </source>
</evidence>
<keyword evidence="8" id="KW-1185">Reference proteome</keyword>
<protein>
    <submittedName>
        <fullName evidence="7">Acyl-CoA dehydrogenase</fullName>
    </submittedName>
</protein>
<dbReference type="Proteomes" id="UP000254508">
    <property type="component" value="Chromosome"/>
</dbReference>
<evidence type="ECO:0000256" key="2">
    <source>
        <dbReference type="ARBA" id="ARBA00022630"/>
    </source>
</evidence>
<evidence type="ECO:0000256" key="4">
    <source>
        <dbReference type="ARBA" id="ARBA00023002"/>
    </source>
</evidence>
<dbReference type="InterPro" id="IPR009100">
    <property type="entry name" value="AcylCoA_DH/oxidase_NM_dom_sf"/>
</dbReference>
<dbReference type="OrthoDB" id="9780544at2"/>
<evidence type="ECO:0000256" key="3">
    <source>
        <dbReference type="ARBA" id="ARBA00022827"/>
    </source>
</evidence>
<keyword evidence="3" id="KW-0274">FAD</keyword>
<dbReference type="EMBL" id="CP031357">
    <property type="protein sequence ID" value="AXK43276.1"/>
    <property type="molecule type" value="Genomic_DNA"/>
</dbReference>
<dbReference type="SUPFAM" id="SSF47203">
    <property type="entry name" value="Acyl-CoA dehydrogenase C-terminal domain-like"/>
    <property type="match status" value="1"/>
</dbReference>
<feature type="domain" description="Acyl-CoA oxidase/dehydrogenase middle" evidence="5">
    <location>
        <begin position="149"/>
        <end position="243"/>
    </location>
</feature>
<dbReference type="Pfam" id="PF02771">
    <property type="entry name" value="Acyl-CoA_dh_N"/>
    <property type="match status" value="1"/>
</dbReference>
<dbReference type="GO" id="GO:0005886">
    <property type="term" value="C:plasma membrane"/>
    <property type="evidence" value="ECO:0007669"/>
    <property type="project" value="TreeGrafter"/>
</dbReference>
<dbReference type="PROSITE" id="PS00072">
    <property type="entry name" value="ACYL_COA_DH_1"/>
    <property type="match status" value="1"/>
</dbReference>
<dbReference type="FunFam" id="2.40.110.10:FF:000011">
    <property type="entry name" value="Acyl-CoA dehydrogenase FadE34"/>
    <property type="match status" value="1"/>
</dbReference>
<reference evidence="8" key="1">
    <citation type="submission" date="2018-07" db="EMBL/GenBank/DDBJ databases">
        <title>Genome sequence of Erythrobacter strain YH-07, an antagonistic bacterium isolated from Yellow Sea.</title>
        <authorList>
            <person name="Tang T."/>
            <person name="Liu Q."/>
            <person name="Sun X."/>
        </authorList>
    </citation>
    <scope>NUCLEOTIDE SEQUENCE [LARGE SCALE GENOMIC DNA]</scope>
    <source>
        <strain evidence="8">YH-07</strain>
    </source>
</reference>
<dbReference type="InterPro" id="IPR052161">
    <property type="entry name" value="Mycobact_Acyl-CoA_DH"/>
</dbReference>
<proteinExistence type="predicted"/>
<dbReference type="InterPro" id="IPR036250">
    <property type="entry name" value="AcylCo_DH-like_C"/>
</dbReference>
<dbReference type="PANTHER" id="PTHR43292:SF4">
    <property type="entry name" value="ACYL-COA DEHYDROGENASE FADE34"/>
    <property type="match status" value="1"/>
</dbReference>
<evidence type="ECO:0000259" key="5">
    <source>
        <dbReference type="Pfam" id="PF02770"/>
    </source>
</evidence>
<dbReference type="PANTHER" id="PTHR43292">
    <property type="entry name" value="ACYL-COA DEHYDROGENASE"/>
    <property type="match status" value="1"/>
</dbReference>
<dbReference type="GO" id="GO:0050660">
    <property type="term" value="F:flavin adenine dinucleotide binding"/>
    <property type="evidence" value="ECO:0007669"/>
    <property type="project" value="InterPro"/>
</dbReference>
<comment type="cofactor">
    <cofactor evidence="1">
        <name>FAD</name>
        <dbReference type="ChEBI" id="CHEBI:57692"/>
    </cofactor>
</comment>
<name>A0A345YH74_9SPHN</name>
<dbReference type="GO" id="GO:0003995">
    <property type="term" value="F:acyl-CoA dehydrogenase activity"/>
    <property type="evidence" value="ECO:0007669"/>
    <property type="project" value="InterPro"/>
</dbReference>
<gene>
    <name evidence="7" type="ORF">DVR09_14005</name>
</gene>
<dbReference type="KEGG" id="err:DVR09_14005"/>
<dbReference type="Gene3D" id="2.40.110.10">
    <property type="entry name" value="Butyryl-CoA Dehydrogenase, subunit A, domain 2"/>
    <property type="match status" value="1"/>
</dbReference>
<evidence type="ECO:0000313" key="7">
    <source>
        <dbReference type="EMBL" id="AXK43276.1"/>
    </source>
</evidence>
<dbReference type="Pfam" id="PF02770">
    <property type="entry name" value="Acyl-CoA_dh_M"/>
    <property type="match status" value="1"/>
</dbReference>
<sequence length="399" mass="43631">MQRVLRCGVRLARAVRERGERVQTFVTEPVDWPDTAPALREQVRALVAEHGERDPVRRANSWTKAAPQFSRKLGEAGLLGMTWPTEYGGHERSQLERYVVIEELLAAGAPVGAHWIADRQSGPLLLRLGNEELKRRWVPAIARGEAYACIGLSEPGSGSDLASVRTTARRDGDEWIIEGQKVWTTGAHVSHFMIALVRSEAGSERQAGLSQFVIPMDAPGVSVKPIIDLTGAHEFNEVFFEDVRLPASALLGTEGEGWKQATAELSLERSGPERYLSSMVLFLELVRHAQGKDDPVLAQLVGRLAAEAWTLRLMSASVAAKLARGEDPALEATMVKDLGNSYEQAIPQLVQAAVDFGDAEAEVLRAVCFYLLQVSPSFSLRGGTREIIKGIIARGLGLR</sequence>
<dbReference type="InterPro" id="IPR006089">
    <property type="entry name" value="Acyl-CoA_DH_CS"/>
</dbReference>
<evidence type="ECO:0000313" key="8">
    <source>
        <dbReference type="Proteomes" id="UP000254508"/>
    </source>
</evidence>
<accession>A0A345YH74</accession>